<accession>A0A6L5XEJ5</accession>
<evidence type="ECO:0000256" key="1">
    <source>
        <dbReference type="SAM" id="MobiDB-lite"/>
    </source>
</evidence>
<feature type="region of interest" description="Disordered" evidence="1">
    <location>
        <begin position="314"/>
        <end position="339"/>
    </location>
</feature>
<name>A0A6L5XEJ5_9BACT</name>
<organism evidence="2 3">
    <name type="scientific">Sodaliphilus pleomorphus</name>
    <dbReference type="NCBI Taxonomy" id="2606626"/>
    <lineage>
        <taxon>Bacteria</taxon>
        <taxon>Pseudomonadati</taxon>
        <taxon>Bacteroidota</taxon>
        <taxon>Bacteroidia</taxon>
        <taxon>Bacteroidales</taxon>
        <taxon>Muribaculaceae</taxon>
        <taxon>Sodaliphilus</taxon>
    </lineage>
</organism>
<evidence type="ECO:0000313" key="2">
    <source>
        <dbReference type="EMBL" id="MSS17424.1"/>
    </source>
</evidence>
<protein>
    <submittedName>
        <fullName evidence="2">Uncharacterized protein</fullName>
    </submittedName>
</protein>
<keyword evidence="3" id="KW-1185">Reference proteome</keyword>
<dbReference type="AlphaFoldDB" id="A0A6L5XEJ5"/>
<proteinExistence type="predicted"/>
<feature type="region of interest" description="Disordered" evidence="1">
    <location>
        <begin position="83"/>
        <end position="108"/>
    </location>
</feature>
<feature type="compositionally biased region" description="Basic and acidic residues" evidence="1">
    <location>
        <begin position="89"/>
        <end position="108"/>
    </location>
</feature>
<dbReference type="EMBL" id="VULT01000008">
    <property type="protein sequence ID" value="MSS17424.1"/>
    <property type="molecule type" value="Genomic_DNA"/>
</dbReference>
<gene>
    <name evidence="2" type="ORF">FYJ29_06600</name>
</gene>
<dbReference type="RefSeq" id="WP_154326680.1">
    <property type="nucleotide sequence ID" value="NZ_CP045696.1"/>
</dbReference>
<evidence type="ECO:0000313" key="3">
    <source>
        <dbReference type="Proteomes" id="UP000483362"/>
    </source>
</evidence>
<reference evidence="2 3" key="1">
    <citation type="submission" date="2019-08" db="EMBL/GenBank/DDBJ databases">
        <title>In-depth cultivation of the pig gut microbiome towards novel bacterial diversity and tailored functional studies.</title>
        <authorList>
            <person name="Wylensek D."/>
            <person name="Hitch T.C.A."/>
            <person name="Clavel T."/>
        </authorList>
    </citation>
    <scope>NUCLEOTIDE SEQUENCE [LARGE SCALE GENOMIC DNA]</scope>
    <source>
        <strain evidence="2 3">Oil-RF-744-WCA-WT-10</strain>
    </source>
</reference>
<comment type="caution">
    <text evidence="2">The sequence shown here is derived from an EMBL/GenBank/DDBJ whole genome shotgun (WGS) entry which is preliminary data.</text>
</comment>
<sequence>MEFTRQEIFDLIWKESVTKVSEKLGIPTQILRKYCQRLNIPTPTSAYWSKLKFGKPVEVPALPEFDEEYISLDSFHNSILAKNQKSVKPNRESRKKDTSEKEKSSNEFKTTEIIPTKTKYEIQEITDPRQKIKFELNNLDPTLFVVPEVLYAKDPLIIDTKEFFRGDKNSKYLDKNPYKSKIKAPLNISVHQDNLDRALRIYTTIIRLLKLRGHQIVAKDRFHTYAIVNEEEIPIHLSEKNKQIANTESDYPKYVLVPSGKLKFEIPSSIYYRSSPICVEDTSNTKIEDKILNIILKIEYDAISIKEFRAEQERRRQREEEERKKREEEEKKKRELEKRRKEEMKELRAAIVSAKCYSLANILRDYREKYESFLAEKEFMNDEDKKKLHWLLKKIDWLDPFIECDDKLLTEEDKQSLIHPETDKKDNRMTYHLFYEMPQEFTFWNNPFRRK</sequence>
<dbReference type="Proteomes" id="UP000483362">
    <property type="component" value="Unassembled WGS sequence"/>
</dbReference>